<gene>
    <name evidence="2" type="ORF">BU26DRAFT_552017</name>
</gene>
<dbReference type="Proteomes" id="UP000800094">
    <property type="component" value="Unassembled WGS sequence"/>
</dbReference>
<dbReference type="GeneID" id="54585462"/>
<dbReference type="EMBL" id="ML987197">
    <property type="protein sequence ID" value="KAF2247186.1"/>
    <property type="molecule type" value="Genomic_DNA"/>
</dbReference>
<dbReference type="PANTHER" id="PTHR38111:SF11">
    <property type="entry name" value="TRANSCRIPTION FACTOR DOMAIN-CONTAINING PROTEIN-RELATED"/>
    <property type="match status" value="1"/>
</dbReference>
<dbReference type="RefSeq" id="XP_033682190.1">
    <property type="nucleotide sequence ID" value="XM_033832132.1"/>
</dbReference>
<accession>A0A6A6I9Y3</accession>
<dbReference type="Pfam" id="PF11951">
    <property type="entry name" value="Fungal_trans_2"/>
    <property type="match status" value="1"/>
</dbReference>
<proteinExistence type="predicted"/>
<dbReference type="InterPro" id="IPR053178">
    <property type="entry name" value="Osmoadaptation_assoc"/>
</dbReference>
<evidence type="ECO:0000256" key="1">
    <source>
        <dbReference type="SAM" id="MobiDB-lite"/>
    </source>
</evidence>
<name>A0A6A6I9Y3_9PLEO</name>
<organism evidence="2 3">
    <name type="scientific">Trematosphaeria pertusa</name>
    <dbReference type="NCBI Taxonomy" id="390896"/>
    <lineage>
        <taxon>Eukaryota</taxon>
        <taxon>Fungi</taxon>
        <taxon>Dikarya</taxon>
        <taxon>Ascomycota</taxon>
        <taxon>Pezizomycotina</taxon>
        <taxon>Dothideomycetes</taxon>
        <taxon>Pleosporomycetidae</taxon>
        <taxon>Pleosporales</taxon>
        <taxon>Massarineae</taxon>
        <taxon>Trematosphaeriaceae</taxon>
        <taxon>Trematosphaeria</taxon>
    </lineage>
</organism>
<feature type="region of interest" description="Disordered" evidence="1">
    <location>
        <begin position="190"/>
        <end position="221"/>
    </location>
</feature>
<dbReference type="AlphaFoldDB" id="A0A6A6I9Y3"/>
<evidence type="ECO:0000313" key="2">
    <source>
        <dbReference type="EMBL" id="KAF2247186.1"/>
    </source>
</evidence>
<reference evidence="2" key="1">
    <citation type="journal article" date="2020" name="Stud. Mycol.">
        <title>101 Dothideomycetes genomes: a test case for predicting lifestyles and emergence of pathogens.</title>
        <authorList>
            <person name="Haridas S."/>
            <person name="Albert R."/>
            <person name="Binder M."/>
            <person name="Bloem J."/>
            <person name="Labutti K."/>
            <person name="Salamov A."/>
            <person name="Andreopoulos B."/>
            <person name="Baker S."/>
            <person name="Barry K."/>
            <person name="Bills G."/>
            <person name="Bluhm B."/>
            <person name="Cannon C."/>
            <person name="Castanera R."/>
            <person name="Culley D."/>
            <person name="Daum C."/>
            <person name="Ezra D."/>
            <person name="Gonzalez J."/>
            <person name="Henrissat B."/>
            <person name="Kuo A."/>
            <person name="Liang C."/>
            <person name="Lipzen A."/>
            <person name="Lutzoni F."/>
            <person name="Magnuson J."/>
            <person name="Mondo S."/>
            <person name="Nolan M."/>
            <person name="Ohm R."/>
            <person name="Pangilinan J."/>
            <person name="Park H.-J."/>
            <person name="Ramirez L."/>
            <person name="Alfaro M."/>
            <person name="Sun H."/>
            <person name="Tritt A."/>
            <person name="Yoshinaga Y."/>
            <person name="Zwiers L.-H."/>
            <person name="Turgeon B."/>
            <person name="Goodwin S."/>
            <person name="Spatafora J."/>
            <person name="Crous P."/>
            <person name="Grigoriev I."/>
        </authorList>
    </citation>
    <scope>NUCLEOTIDE SEQUENCE</scope>
    <source>
        <strain evidence="2">CBS 122368</strain>
    </source>
</reference>
<protein>
    <submittedName>
        <fullName evidence="2">Uncharacterized protein</fullName>
    </submittedName>
</protein>
<keyword evidence="3" id="KW-1185">Reference proteome</keyword>
<dbReference type="InterPro" id="IPR021858">
    <property type="entry name" value="Fun_TF"/>
</dbReference>
<feature type="compositionally biased region" description="Low complexity" evidence="1">
    <location>
        <begin position="190"/>
        <end position="200"/>
    </location>
</feature>
<dbReference type="OrthoDB" id="3525185at2759"/>
<sequence length="221" mass="24235">MYIPDGGAHGSTAEILRTNSFVSVLPLLYVRDEALRLALLAVGTAAMGKGKNLYGQGLQEMGRALRDEKRARSEALLVAPRFMGMFEILFGANVDPNLQARSWRSHAEGELALMKSRGPGAFREGIAHQIFVEGRMVPIIAGVRMRRRTLLNEPEWKTIPRSKHPKTPKDTLLDVLADIPEVMEYADLLSSSSSSSSSSSGVGNDESRRNAIAKCQRLDAE</sequence>
<dbReference type="PANTHER" id="PTHR38111">
    <property type="entry name" value="ZN(2)-C6 FUNGAL-TYPE DOMAIN-CONTAINING PROTEIN-RELATED"/>
    <property type="match status" value="1"/>
</dbReference>
<evidence type="ECO:0000313" key="3">
    <source>
        <dbReference type="Proteomes" id="UP000800094"/>
    </source>
</evidence>